<organism evidence="2 3">
    <name type="scientific">Tumebacillus algifaecis</name>
    <dbReference type="NCBI Taxonomy" id="1214604"/>
    <lineage>
        <taxon>Bacteria</taxon>
        <taxon>Bacillati</taxon>
        <taxon>Bacillota</taxon>
        <taxon>Bacilli</taxon>
        <taxon>Bacillales</taxon>
        <taxon>Alicyclobacillaceae</taxon>
        <taxon>Tumebacillus</taxon>
    </lineage>
</organism>
<evidence type="ECO:0000313" key="2">
    <source>
        <dbReference type="EMBL" id="ASS76685.1"/>
    </source>
</evidence>
<protein>
    <recommendedName>
        <fullName evidence="1">Methyltransferase type 11 domain-containing protein</fullName>
    </recommendedName>
</protein>
<evidence type="ECO:0000313" key="3">
    <source>
        <dbReference type="Proteomes" id="UP000214688"/>
    </source>
</evidence>
<dbReference type="PANTHER" id="PTHR43861">
    <property type="entry name" value="TRANS-ACONITATE 2-METHYLTRANSFERASE-RELATED"/>
    <property type="match status" value="1"/>
</dbReference>
<dbReference type="GO" id="GO:0008757">
    <property type="term" value="F:S-adenosylmethionine-dependent methyltransferase activity"/>
    <property type="evidence" value="ECO:0007669"/>
    <property type="project" value="InterPro"/>
</dbReference>
<dbReference type="EMBL" id="CP022657">
    <property type="protein sequence ID" value="ASS76685.1"/>
    <property type="molecule type" value="Genomic_DNA"/>
</dbReference>
<dbReference type="AlphaFoldDB" id="A0A223D564"/>
<feature type="domain" description="Methyltransferase type 11" evidence="1">
    <location>
        <begin position="50"/>
        <end position="144"/>
    </location>
</feature>
<dbReference type="Gene3D" id="3.40.50.150">
    <property type="entry name" value="Vaccinia Virus protein VP39"/>
    <property type="match status" value="1"/>
</dbReference>
<dbReference type="RefSeq" id="WP_094237913.1">
    <property type="nucleotide sequence ID" value="NZ_CP022657.1"/>
</dbReference>
<proteinExistence type="predicted"/>
<reference evidence="2 3" key="1">
    <citation type="journal article" date="2015" name="Int. J. Syst. Evol. Microbiol.">
        <title>Tumebacillus algifaecis sp. nov., isolated from decomposing algal scum.</title>
        <authorList>
            <person name="Wu Y.F."/>
            <person name="Zhang B."/>
            <person name="Xing P."/>
            <person name="Wu Q.L."/>
            <person name="Liu S.J."/>
        </authorList>
    </citation>
    <scope>NUCLEOTIDE SEQUENCE [LARGE SCALE GENOMIC DNA]</scope>
    <source>
        <strain evidence="2 3">THMBR28</strain>
    </source>
</reference>
<name>A0A223D564_9BACL</name>
<accession>A0A223D564</accession>
<dbReference type="Proteomes" id="UP000214688">
    <property type="component" value="Chromosome"/>
</dbReference>
<dbReference type="PANTHER" id="PTHR43861:SF1">
    <property type="entry name" value="TRANS-ACONITATE 2-METHYLTRANSFERASE"/>
    <property type="match status" value="1"/>
</dbReference>
<keyword evidence="3" id="KW-1185">Reference proteome</keyword>
<gene>
    <name evidence="2" type="ORF">CIG75_18055</name>
</gene>
<dbReference type="CDD" id="cd02440">
    <property type="entry name" value="AdoMet_MTases"/>
    <property type="match status" value="1"/>
</dbReference>
<sequence length="242" mass="27367">MLHTGRNFFDNEEVFENYWQLRGRNVNANALLEEPVIEELLPAVNGLSILDLGCGDGQFGERLLQRGAASFFGVDAAEKMLTRAKERLSGTNSTLLHGTFEEVSLPEGQFDLVLSRLALHYVDDLASVFEKVQKSLISGGKLIFSVEHPLQTASTHQQGATPEGLLIDDYFLSGAREIEWLGGRVQKFHRTLEDYFITLQQAGFTVETLRESKPKREVFPTEAEFLRRSRYPLFLFLVGQKR</sequence>
<dbReference type="Pfam" id="PF08241">
    <property type="entry name" value="Methyltransf_11"/>
    <property type="match status" value="1"/>
</dbReference>
<evidence type="ECO:0000259" key="1">
    <source>
        <dbReference type="Pfam" id="PF08241"/>
    </source>
</evidence>
<dbReference type="KEGG" id="tab:CIG75_18055"/>
<dbReference type="SUPFAM" id="SSF53335">
    <property type="entry name" value="S-adenosyl-L-methionine-dependent methyltransferases"/>
    <property type="match status" value="1"/>
</dbReference>
<dbReference type="OrthoDB" id="9791837at2"/>
<dbReference type="InterPro" id="IPR029063">
    <property type="entry name" value="SAM-dependent_MTases_sf"/>
</dbReference>
<dbReference type="InterPro" id="IPR013216">
    <property type="entry name" value="Methyltransf_11"/>
</dbReference>